<dbReference type="HOGENOM" id="CLU_2052577_0_0_1"/>
<proteinExistence type="predicted"/>
<reference evidence="2" key="2">
    <citation type="submission" date="2015-06" db="UniProtKB">
        <authorList>
            <consortium name="EnsemblMetazoa"/>
        </authorList>
    </citation>
    <scope>IDENTIFICATION</scope>
</reference>
<dbReference type="Proteomes" id="UP000015104">
    <property type="component" value="Unassembled WGS sequence"/>
</dbReference>
<dbReference type="PANTHER" id="PTHR43798">
    <property type="entry name" value="MONOACYLGLYCEROL LIPASE"/>
    <property type="match status" value="1"/>
</dbReference>
<organism evidence="2 3">
    <name type="scientific">Tetranychus urticae</name>
    <name type="common">Two-spotted spider mite</name>
    <dbReference type="NCBI Taxonomy" id="32264"/>
    <lineage>
        <taxon>Eukaryota</taxon>
        <taxon>Metazoa</taxon>
        <taxon>Ecdysozoa</taxon>
        <taxon>Arthropoda</taxon>
        <taxon>Chelicerata</taxon>
        <taxon>Arachnida</taxon>
        <taxon>Acari</taxon>
        <taxon>Acariformes</taxon>
        <taxon>Trombidiformes</taxon>
        <taxon>Prostigmata</taxon>
        <taxon>Eleutherengona</taxon>
        <taxon>Raphignathae</taxon>
        <taxon>Tetranychoidea</taxon>
        <taxon>Tetranychidae</taxon>
        <taxon>Tetranychus</taxon>
    </lineage>
</organism>
<keyword evidence="3" id="KW-1185">Reference proteome</keyword>
<dbReference type="PANTHER" id="PTHR43798:SF33">
    <property type="entry name" value="HYDROLASE, PUTATIVE (AFU_ORTHOLOGUE AFUA_2G14860)-RELATED"/>
    <property type="match status" value="1"/>
</dbReference>
<dbReference type="Gene3D" id="3.40.50.1820">
    <property type="entry name" value="alpha/beta hydrolase"/>
    <property type="match status" value="1"/>
</dbReference>
<sequence length="214" mass="24992">MLMADIVDLGKYHKVEFTLVADLVIIFIQLLQKISKIPGDGRKGKSHIKHDETWNCCYNKVDFELEVIWENWRKQTLGVSGAVTFCVIIVTNALMAIVINCMLNKTCVKECEFVVLKLDVIKNFILRMNHSYLDERYEHQDRWVSATKNTKIPLQFIYGPADPVNPAPFEEMYHKLIPNQYFDKLDDNIGHYPHFEAPEEVVKRLNQFLKKKGF</sequence>
<protein>
    <recommendedName>
        <fullName evidence="4">AB hydrolase-1 domain-containing protein</fullName>
    </recommendedName>
</protein>
<dbReference type="EMBL" id="CAEY01000784">
    <property type="status" value="NOT_ANNOTATED_CDS"/>
    <property type="molecule type" value="Genomic_DNA"/>
</dbReference>
<accession>T1JUT8</accession>
<evidence type="ECO:0000313" key="3">
    <source>
        <dbReference type="Proteomes" id="UP000015104"/>
    </source>
</evidence>
<dbReference type="InterPro" id="IPR050266">
    <property type="entry name" value="AB_hydrolase_sf"/>
</dbReference>
<dbReference type="AlphaFoldDB" id="T1JUT8"/>
<dbReference type="GO" id="GO:0046464">
    <property type="term" value="P:acylglycerol catabolic process"/>
    <property type="evidence" value="ECO:0007669"/>
    <property type="project" value="TreeGrafter"/>
</dbReference>
<evidence type="ECO:0008006" key="4">
    <source>
        <dbReference type="Google" id="ProtNLM"/>
    </source>
</evidence>
<dbReference type="GO" id="GO:0047372">
    <property type="term" value="F:monoacylglycerol lipase activity"/>
    <property type="evidence" value="ECO:0007669"/>
    <property type="project" value="TreeGrafter"/>
</dbReference>
<evidence type="ECO:0000256" key="1">
    <source>
        <dbReference type="SAM" id="Phobius"/>
    </source>
</evidence>
<keyword evidence="1" id="KW-0812">Transmembrane</keyword>
<dbReference type="EnsemblMetazoa" id="tetur02g02140.1">
    <property type="protein sequence ID" value="tetur02g02140.1"/>
    <property type="gene ID" value="tetur02g02140"/>
</dbReference>
<dbReference type="SUPFAM" id="SSF53474">
    <property type="entry name" value="alpha/beta-Hydrolases"/>
    <property type="match status" value="1"/>
</dbReference>
<evidence type="ECO:0000313" key="2">
    <source>
        <dbReference type="EnsemblMetazoa" id="tetur02g02140.1"/>
    </source>
</evidence>
<dbReference type="eggNOG" id="KOG4178">
    <property type="taxonomic scope" value="Eukaryota"/>
</dbReference>
<dbReference type="GO" id="GO:0016020">
    <property type="term" value="C:membrane"/>
    <property type="evidence" value="ECO:0007669"/>
    <property type="project" value="TreeGrafter"/>
</dbReference>
<dbReference type="InterPro" id="IPR029058">
    <property type="entry name" value="AB_hydrolase_fold"/>
</dbReference>
<feature type="transmembrane region" description="Helical" evidence="1">
    <location>
        <begin position="77"/>
        <end position="99"/>
    </location>
</feature>
<keyword evidence="1" id="KW-1133">Transmembrane helix</keyword>
<keyword evidence="1" id="KW-0472">Membrane</keyword>
<reference evidence="3" key="1">
    <citation type="submission" date="2011-08" db="EMBL/GenBank/DDBJ databases">
        <authorList>
            <person name="Rombauts S."/>
        </authorList>
    </citation>
    <scope>NUCLEOTIDE SEQUENCE</scope>
    <source>
        <strain evidence="3">London</strain>
    </source>
</reference>
<name>T1JUT8_TETUR</name>